<evidence type="ECO:0000313" key="5">
    <source>
        <dbReference type="EMBL" id="MBE1561762.1"/>
    </source>
</evidence>
<dbReference type="SUPFAM" id="SSF46689">
    <property type="entry name" value="Homeodomain-like"/>
    <property type="match status" value="1"/>
</dbReference>
<feature type="DNA-binding region" description="H-T-H motif" evidence="2">
    <location>
        <begin position="56"/>
        <end position="75"/>
    </location>
</feature>
<dbReference type="PRINTS" id="PR00455">
    <property type="entry name" value="HTHTETR"/>
</dbReference>
<dbReference type="Pfam" id="PF00440">
    <property type="entry name" value="TetR_N"/>
    <property type="match status" value="1"/>
</dbReference>
<gene>
    <name evidence="5" type="ORF">H4W81_004541</name>
</gene>
<dbReference type="RefSeq" id="WP_318781886.1">
    <property type="nucleotide sequence ID" value="NZ_BAAASY010000011.1"/>
</dbReference>
<reference evidence="5 6" key="1">
    <citation type="submission" date="2020-10" db="EMBL/GenBank/DDBJ databases">
        <title>Sequencing the genomes of 1000 actinobacteria strains.</title>
        <authorList>
            <person name="Klenk H.-P."/>
        </authorList>
    </citation>
    <scope>NUCLEOTIDE SEQUENCE [LARGE SCALE GENOMIC DNA]</scope>
    <source>
        <strain evidence="5 6">DSM 43748</strain>
    </source>
</reference>
<feature type="compositionally biased region" description="Polar residues" evidence="3">
    <location>
        <begin position="7"/>
        <end position="16"/>
    </location>
</feature>
<organism evidence="5 6">
    <name type="scientific">Nonomuraea africana</name>
    <dbReference type="NCBI Taxonomy" id="46171"/>
    <lineage>
        <taxon>Bacteria</taxon>
        <taxon>Bacillati</taxon>
        <taxon>Actinomycetota</taxon>
        <taxon>Actinomycetes</taxon>
        <taxon>Streptosporangiales</taxon>
        <taxon>Streptosporangiaceae</taxon>
        <taxon>Nonomuraea</taxon>
    </lineage>
</organism>
<evidence type="ECO:0000256" key="2">
    <source>
        <dbReference type="PROSITE-ProRule" id="PRU00335"/>
    </source>
</evidence>
<protein>
    <submittedName>
        <fullName evidence="5">AcrR family transcriptional regulator</fullName>
    </submittedName>
</protein>
<dbReference type="InterPro" id="IPR001647">
    <property type="entry name" value="HTH_TetR"/>
</dbReference>
<evidence type="ECO:0000256" key="1">
    <source>
        <dbReference type="ARBA" id="ARBA00023125"/>
    </source>
</evidence>
<feature type="compositionally biased region" description="Basic and acidic residues" evidence="3">
    <location>
        <begin position="19"/>
        <end position="31"/>
    </location>
</feature>
<dbReference type="Proteomes" id="UP000661607">
    <property type="component" value="Unassembled WGS sequence"/>
</dbReference>
<dbReference type="Gene3D" id="1.10.357.10">
    <property type="entry name" value="Tetracycline Repressor, domain 2"/>
    <property type="match status" value="1"/>
</dbReference>
<keyword evidence="6" id="KW-1185">Reference proteome</keyword>
<accession>A0ABR9KJN9</accession>
<dbReference type="InterPro" id="IPR009057">
    <property type="entry name" value="Homeodomain-like_sf"/>
</dbReference>
<feature type="region of interest" description="Disordered" evidence="3">
    <location>
        <begin position="1"/>
        <end position="31"/>
    </location>
</feature>
<dbReference type="InterPro" id="IPR050109">
    <property type="entry name" value="HTH-type_TetR-like_transc_reg"/>
</dbReference>
<keyword evidence="1 2" id="KW-0238">DNA-binding</keyword>
<evidence type="ECO:0000313" key="6">
    <source>
        <dbReference type="Proteomes" id="UP000661607"/>
    </source>
</evidence>
<evidence type="ECO:0000259" key="4">
    <source>
        <dbReference type="PROSITE" id="PS50977"/>
    </source>
</evidence>
<dbReference type="PANTHER" id="PTHR30055">
    <property type="entry name" value="HTH-TYPE TRANSCRIPTIONAL REGULATOR RUTR"/>
    <property type="match status" value="1"/>
</dbReference>
<comment type="caution">
    <text evidence="5">The sequence shown here is derived from an EMBL/GenBank/DDBJ whole genome shotgun (WGS) entry which is preliminary data.</text>
</comment>
<feature type="domain" description="HTH tetR-type" evidence="4">
    <location>
        <begin position="33"/>
        <end position="93"/>
    </location>
</feature>
<dbReference type="PROSITE" id="PS50977">
    <property type="entry name" value="HTH_TETR_2"/>
    <property type="match status" value="1"/>
</dbReference>
<name>A0ABR9KJN9_9ACTN</name>
<dbReference type="PANTHER" id="PTHR30055:SF209">
    <property type="entry name" value="POSSIBLE TRANSCRIPTIONAL REGULATORY PROTEIN (PROBABLY TETR-FAMILY)"/>
    <property type="match status" value="1"/>
</dbReference>
<dbReference type="EMBL" id="JADBEF010000001">
    <property type="protein sequence ID" value="MBE1561762.1"/>
    <property type="molecule type" value="Genomic_DNA"/>
</dbReference>
<dbReference type="InterPro" id="IPR023772">
    <property type="entry name" value="DNA-bd_HTH_TetR-type_CS"/>
</dbReference>
<sequence length="223" mass="23395">MDGTEITGPQSGSSSEALEILRTRPPQERADAARNREKVLAAAAALFAAKGMEAVSMDAIAAAAGVGKGTLFRRFGDKSGLAVALLDARERDLQERILTGPPPLGPSADARQAGAALAERLAAFVEAYLDYLFAHLDLVRMSETASTGARYRIGSYAFWHRHVTILLTVALPGEDAEVLAHAVLAGLAGEVAAALKDRYGEQRARAALATAALAVCRLSRPCG</sequence>
<dbReference type="PROSITE" id="PS01081">
    <property type="entry name" value="HTH_TETR_1"/>
    <property type="match status" value="1"/>
</dbReference>
<proteinExistence type="predicted"/>
<evidence type="ECO:0000256" key="3">
    <source>
        <dbReference type="SAM" id="MobiDB-lite"/>
    </source>
</evidence>